<evidence type="ECO:0000313" key="7">
    <source>
        <dbReference type="Proteomes" id="UP000297014"/>
    </source>
</evidence>
<reference evidence="5 7" key="2">
    <citation type="submission" date="2014-01" db="EMBL/GenBank/DDBJ databases">
        <title>Draft genome sequencing of Bacillus alcalophilus CGMCC 1.3604.</title>
        <authorList>
            <person name="Yang J."/>
            <person name="Diao L."/>
            <person name="Yang S."/>
        </authorList>
    </citation>
    <scope>NUCLEOTIDE SEQUENCE [LARGE SCALE GENOMIC DNA]</scope>
    <source>
        <strain evidence="5 7">CGMCC 1.3604</strain>
    </source>
</reference>
<name>A0A094WL17_ALKAL</name>
<evidence type="ECO:0000313" key="4">
    <source>
        <dbReference type="EMBL" id="KGA97556.1"/>
    </source>
</evidence>
<keyword evidence="6" id="KW-1185">Reference proteome</keyword>
<dbReference type="Proteomes" id="UP000297014">
    <property type="component" value="Unassembled WGS sequence"/>
</dbReference>
<evidence type="ECO:0000256" key="1">
    <source>
        <dbReference type="ARBA" id="ARBA00022737"/>
    </source>
</evidence>
<proteinExistence type="predicted"/>
<evidence type="ECO:0000313" key="6">
    <source>
        <dbReference type="Proteomes" id="UP000002754"/>
    </source>
</evidence>
<reference evidence="4 6" key="1">
    <citation type="journal article" date="2014" name="Genome Announc.">
        <title>Draft Genome Sequence of Bacillus alcalophilus AV1934, a Classic Alkaliphile Isolated from Human Feces in 1934.</title>
        <authorList>
            <person name="Attie O."/>
            <person name="Jayaprakash A."/>
            <person name="Shah H."/>
            <person name="Paulsen I.T."/>
            <person name="Morino M."/>
            <person name="Takahashi Y."/>
            <person name="Narumi I."/>
            <person name="Sachidanandam R."/>
            <person name="Satoh K."/>
            <person name="Ito M."/>
            <person name="Krulwich T.A."/>
        </authorList>
    </citation>
    <scope>NUCLEOTIDE SEQUENCE [LARGE SCALE GENOMIC DNA]</scope>
    <source>
        <strain evidence="4 6">AV1934</strain>
    </source>
</reference>
<dbReference type="RefSeq" id="WP_003321871.1">
    <property type="nucleotide sequence ID" value="NZ_ALPT02000026.1"/>
</dbReference>
<keyword evidence="1" id="KW-0677">Repeat</keyword>
<dbReference type="eggNOG" id="COG0457">
    <property type="taxonomic scope" value="Bacteria"/>
</dbReference>
<evidence type="ECO:0000313" key="5">
    <source>
        <dbReference type="EMBL" id="THG91123.1"/>
    </source>
</evidence>
<protein>
    <submittedName>
        <fullName evidence="4">Uncharacterized protein</fullName>
    </submittedName>
</protein>
<dbReference type="PANTHER" id="PTHR45586">
    <property type="entry name" value="TPR REPEAT-CONTAINING PROTEIN PA4667"/>
    <property type="match status" value="1"/>
</dbReference>
<dbReference type="PROSITE" id="PS50005">
    <property type="entry name" value="TPR"/>
    <property type="match status" value="1"/>
</dbReference>
<evidence type="ECO:0000256" key="3">
    <source>
        <dbReference type="PROSITE-ProRule" id="PRU00339"/>
    </source>
</evidence>
<accession>A0A094WL17</accession>
<gene>
    <name evidence="5" type="ORF">AJ85_06670</name>
    <name evidence="4" type="ORF">BALCAV_0209365</name>
</gene>
<dbReference type="Proteomes" id="UP000002754">
    <property type="component" value="Unassembled WGS sequence"/>
</dbReference>
<dbReference type="InterPro" id="IPR051012">
    <property type="entry name" value="CellSynth/LPSAsmb/PSIAsmb"/>
</dbReference>
<dbReference type="AlphaFoldDB" id="A0A094WL17"/>
<dbReference type="EMBL" id="JALP01000087">
    <property type="protein sequence ID" value="THG91123.1"/>
    <property type="molecule type" value="Genomic_DNA"/>
</dbReference>
<dbReference type="EMBL" id="ALPT02000026">
    <property type="protein sequence ID" value="KGA97556.1"/>
    <property type="molecule type" value="Genomic_DNA"/>
</dbReference>
<dbReference type="STRING" id="1218173.BALCAV_0209365"/>
<keyword evidence="2 3" id="KW-0802">TPR repeat</keyword>
<dbReference type="OrthoDB" id="600613at2"/>
<comment type="caution">
    <text evidence="4">The sequence shown here is derived from an EMBL/GenBank/DDBJ whole genome shotgun (WGS) entry which is preliminary data.</text>
</comment>
<sequence>MELTPQHEGRKVIPFIQNGDYFFQRGLIAYRKKHLQRAVKLFQRAVKLTNQEPVFHVQLAAVLSEMGHYEESNEILRNVLVEHDEGGQSDCYFFMANNYAYLGLFDKAQGAAERYIQFNPDGQFFQDAKDLLDLLEVEYEDISLWNENDMDYEASDDFLIEHEKARNYLKNGDFQAAIPILEEITKKHPSHWAAFNHLAEAFFRTGDERAFHISSHVLKEDESNLFVRANLALFFLQKDEKEQAEPFLQPIRIVYPIDYENYLFVAEVLCAAGEYENVKERFERMADSFYEDSPQWLFCYAVALANTDELTKAIRYLKKSVSLGHDKATMMLANLKKDELSADDWVYHPWESY</sequence>
<dbReference type="PANTHER" id="PTHR45586:SF1">
    <property type="entry name" value="LIPOPOLYSACCHARIDE ASSEMBLY PROTEIN B"/>
    <property type="match status" value="1"/>
</dbReference>
<feature type="repeat" description="TPR" evidence="3">
    <location>
        <begin position="19"/>
        <end position="52"/>
    </location>
</feature>
<dbReference type="InterPro" id="IPR011990">
    <property type="entry name" value="TPR-like_helical_dom_sf"/>
</dbReference>
<dbReference type="SMART" id="SM00028">
    <property type="entry name" value="TPR"/>
    <property type="match status" value="4"/>
</dbReference>
<dbReference type="InterPro" id="IPR019734">
    <property type="entry name" value="TPR_rpt"/>
</dbReference>
<dbReference type="SUPFAM" id="SSF48452">
    <property type="entry name" value="TPR-like"/>
    <property type="match status" value="2"/>
</dbReference>
<organism evidence="4 6">
    <name type="scientific">Alkalihalobacillus alcalophilus ATCC 27647 = CGMCC 1.3604</name>
    <dbReference type="NCBI Taxonomy" id="1218173"/>
    <lineage>
        <taxon>Bacteria</taxon>
        <taxon>Bacillati</taxon>
        <taxon>Bacillota</taxon>
        <taxon>Bacilli</taxon>
        <taxon>Bacillales</taxon>
        <taxon>Bacillaceae</taxon>
        <taxon>Alkalihalobacillus</taxon>
    </lineage>
</organism>
<evidence type="ECO:0000256" key="2">
    <source>
        <dbReference type="ARBA" id="ARBA00022803"/>
    </source>
</evidence>
<dbReference type="Pfam" id="PF13432">
    <property type="entry name" value="TPR_16"/>
    <property type="match status" value="1"/>
</dbReference>
<dbReference type="Gene3D" id="1.25.40.10">
    <property type="entry name" value="Tetratricopeptide repeat domain"/>
    <property type="match status" value="2"/>
</dbReference>